<protein>
    <submittedName>
        <fullName evidence="2">Uncharacterized protein</fullName>
    </submittedName>
</protein>
<accession>A0A5J5GJ54</accession>
<gene>
    <name evidence="2" type="ORF">F3S47_12340</name>
</gene>
<evidence type="ECO:0000256" key="1">
    <source>
        <dbReference type="SAM" id="MobiDB-lite"/>
    </source>
</evidence>
<dbReference type="RefSeq" id="WP_150445555.1">
    <property type="nucleotide sequence ID" value="NZ_VYQE01000003.1"/>
</dbReference>
<dbReference type="EMBL" id="VYQE01000003">
    <property type="protein sequence ID" value="KAA9008271.1"/>
    <property type="molecule type" value="Genomic_DNA"/>
</dbReference>
<evidence type="ECO:0000313" key="3">
    <source>
        <dbReference type="Proteomes" id="UP000326554"/>
    </source>
</evidence>
<dbReference type="Proteomes" id="UP000326554">
    <property type="component" value="Unassembled WGS sequence"/>
</dbReference>
<keyword evidence="3" id="KW-1185">Reference proteome</keyword>
<organism evidence="2 3">
    <name type="scientific">Histidinibacterium aquaticum</name>
    <dbReference type="NCBI Taxonomy" id="2613962"/>
    <lineage>
        <taxon>Bacteria</taxon>
        <taxon>Pseudomonadati</taxon>
        <taxon>Pseudomonadota</taxon>
        <taxon>Alphaproteobacteria</taxon>
        <taxon>Rhodobacterales</taxon>
        <taxon>Paracoccaceae</taxon>
        <taxon>Histidinibacterium</taxon>
    </lineage>
</organism>
<feature type="compositionally biased region" description="Low complexity" evidence="1">
    <location>
        <begin position="52"/>
        <end position="68"/>
    </location>
</feature>
<evidence type="ECO:0000313" key="2">
    <source>
        <dbReference type="EMBL" id="KAA9008271.1"/>
    </source>
</evidence>
<dbReference type="AlphaFoldDB" id="A0A5J5GJ54"/>
<name>A0A5J5GJ54_9RHOB</name>
<sequence length="216" mass="23371">MPFDSLIYGLVAAGFCLAALTTLRRMSGRAPSGGPREVHEETGPLPEFSVLETAPPRDASAAAPAEPAETVLAEEVEERDPQAAEAFNLTLDIDPARTAEEAEVVSLLDPRDVLSLEFADHPSGRLHVVHGSARAQLDTGIASSAWIDVYLSDRDRLTAEDVGRSGEIRADLATHILRIDLGKRHEKRDGTVEGAINEEPEIYFDREVASEIDHAV</sequence>
<proteinExistence type="predicted"/>
<comment type="caution">
    <text evidence="2">The sequence shown here is derived from an EMBL/GenBank/DDBJ whole genome shotgun (WGS) entry which is preliminary data.</text>
</comment>
<reference evidence="2 3" key="1">
    <citation type="submission" date="2019-09" db="EMBL/GenBank/DDBJ databases">
        <authorList>
            <person name="Park J.-S."/>
            <person name="Choi H.-J."/>
        </authorList>
    </citation>
    <scope>NUCLEOTIDE SEQUENCE [LARGE SCALE GENOMIC DNA]</scope>
    <source>
        <strain evidence="2 3">176SS1-4</strain>
    </source>
</reference>
<feature type="region of interest" description="Disordered" evidence="1">
    <location>
        <begin position="27"/>
        <end position="68"/>
    </location>
</feature>